<accession>A0A8H6HPW7</accession>
<feature type="transmembrane region" description="Helical" evidence="1">
    <location>
        <begin position="155"/>
        <end position="179"/>
    </location>
</feature>
<feature type="transmembrane region" description="Helical" evidence="1">
    <location>
        <begin position="51"/>
        <end position="70"/>
    </location>
</feature>
<keyword evidence="4" id="KW-1185">Reference proteome</keyword>
<dbReference type="Pfam" id="PF20151">
    <property type="entry name" value="DUF6533"/>
    <property type="match status" value="1"/>
</dbReference>
<keyword evidence="1" id="KW-0812">Transmembrane</keyword>
<organism evidence="3 4">
    <name type="scientific">Ephemerocybe angulata</name>
    <dbReference type="NCBI Taxonomy" id="980116"/>
    <lineage>
        <taxon>Eukaryota</taxon>
        <taxon>Fungi</taxon>
        <taxon>Dikarya</taxon>
        <taxon>Basidiomycota</taxon>
        <taxon>Agaricomycotina</taxon>
        <taxon>Agaricomycetes</taxon>
        <taxon>Agaricomycetidae</taxon>
        <taxon>Agaricales</taxon>
        <taxon>Agaricineae</taxon>
        <taxon>Psathyrellaceae</taxon>
        <taxon>Ephemerocybe</taxon>
    </lineage>
</organism>
<evidence type="ECO:0000256" key="1">
    <source>
        <dbReference type="SAM" id="Phobius"/>
    </source>
</evidence>
<comment type="caution">
    <text evidence="3">The sequence shown here is derived from an EMBL/GenBank/DDBJ whole genome shotgun (WGS) entry which is preliminary data.</text>
</comment>
<evidence type="ECO:0000259" key="2">
    <source>
        <dbReference type="Pfam" id="PF20151"/>
    </source>
</evidence>
<protein>
    <recommendedName>
        <fullName evidence="2">DUF6533 domain-containing protein</fullName>
    </recommendedName>
</protein>
<dbReference type="InterPro" id="IPR045340">
    <property type="entry name" value="DUF6533"/>
</dbReference>
<keyword evidence="1" id="KW-0472">Membrane</keyword>
<name>A0A8H6HPW7_9AGAR</name>
<feature type="transmembrane region" description="Helical" evidence="1">
    <location>
        <begin position="108"/>
        <end position="130"/>
    </location>
</feature>
<dbReference type="OrthoDB" id="2958007at2759"/>
<dbReference type="EMBL" id="JACGCI010000053">
    <property type="protein sequence ID" value="KAF6751014.1"/>
    <property type="molecule type" value="Genomic_DNA"/>
</dbReference>
<feature type="transmembrane region" description="Helical" evidence="1">
    <location>
        <begin position="12"/>
        <end position="31"/>
    </location>
</feature>
<reference evidence="3 4" key="1">
    <citation type="submission" date="2020-07" db="EMBL/GenBank/DDBJ databases">
        <title>Comparative genomics of pyrophilous fungi reveals a link between fire events and developmental genes.</title>
        <authorList>
            <consortium name="DOE Joint Genome Institute"/>
            <person name="Steindorff A.S."/>
            <person name="Carver A."/>
            <person name="Calhoun S."/>
            <person name="Stillman K."/>
            <person name="Liu H."/>
            <person name="Lipzen A."/>
            <person name="Pangilinan J."/>
            <person name="Labutti K."/>
            <person name="Bruns T.D."/>
            <person name="Grigoriev I.V."/>
        </authorList>
    </citation>
    <scope>NUCLEOTIDE SEQUENCE [LARGE SCALE GENOMIC DNA]</scope>
    <source>
        <strain evidence="3 4">CBS 144469</strain>
    </source>
</reference>
<gene>
    <name evidence="3" type="ORF">DFP72DRAFT_1138541</name>
</gene>
<evidence type="ECO:0000313" key="4">
    <source>
        <dbReference type="Proteomes" id="UP000521943"/>
    </source>
</evidence>
<dbReference type="AlphaFoldDB" id="A0A8H6HPW7"/>
<proteinExistence type="predicted"/>
<keyword evidence="1" id="KW-1133">Transmembrane helix</keyword>
<feature type="domain" description="DUF6533" evidence="2">
    <location>
        <begin position="17"/>
        <end position="62"/>
    </location>
</feature>
<evidence type="ECO:0000313" key="3">
    <source>
        <dbReference type="EMBL" id="KAF6751014.1"/>
    </source>
</evidence>
<dbReference type="Proteomes" id="UP000521943">
    <property type="component" value="Unassembled WGS sequence"/>
</dbReference>
<feature type="transmembrane region" description="Helical" evidence="1">
    <location>
        <begin position="199"/>
        <end position="219"/>
    </location>
</feature>
<sequence length="315" mass="35735">MSVVVERLYQARMYTNYVTVAGYALVVADYLHTLPDEVRLMWSAPLGVPKVLFFVVRYYVLIVNTVFSVYGSFPINQTAGQCLIEFKRAATILSFRVYAFSGRSRVMLAYLVVQFIAIHTAVFITLFKFIDSIKFMKWPYPNMHNCMPVKADTRYLGGVFTGLLGSVVIIMVIMIYMAFRKHRGLNLSPLLATFYRDGVFYFVCLSILASVNISINFAIPPGYQFLFTQLEVELHAILSTRMLLHLREIASRSRELRSDASDSLPTPGKMNPFSSDPLRRFIGKPPSTMRFQEVELKSARTWTNSNTTGTTVSGV</sequence>